<reference evidence="5 6" key="1">
    <citation type="submission" date="2020-02" db="EMBL/GenBank/DDBJ databases">
        <title>Characterization of phylogenetic diversity of novel bifidobacterial species isolated in Czech ZOOs.</title>
        <authorList>
            <person name="Lugli G.A."/>
            <person name="Vera N.B."/>
            <person name="Ventura M."/>
        </authorList>
    </citation>
    <scope>NUCLEOTIDE SEQUENCE [LARGE SCALE GENOMIC DNA]</scope>
    <source>
        <strain evidence="5 6">DSM 109957</strain>
    </source>
</reference>
<evidence type="ECO:0000256" key="1">
    <source>
        <dbReference type="ARBA" id="ARBA00023015"/>
    </source>
</evidence>
<dbReference type="GO" id="GO:0043565">
    <property type="term" value="F:sequence-specific DNA binding"/>
    <property type="evidence" value="ECO:0007669"/>
    <property type="project" value="InterPro"/>
</dbReference>
<keyword evidence="6" id="KW-1185">Reference proteome</keyword>
<dbReference type="Gene3D" id="1.10.10.60">
    <property type="entry name" value="Homeodomain-like"/>
    <property type="match status" value="2"/>
</dbReference>
<comment type="caution">
    <text evidence="5">The sequence shown here is derived from an EMBL/GenBank/DDBJ whole genome shotgun (WGS) entry which is preliminary data.</text>
</comment>
<dbReference type="EMBL" id="JAAIII010000001">
    <property type="protein sequence ID" value="NMM93017.1"/>
    <property type="molecule type" value="Genomic_DNA"/>
</dbReference>
<dbReference type="SUPFAM" id="SSF51215">
    <property type="entry name" value="Regulatory protein AraC"/>
    <property type="match status" value="1"/>
</dbReference>
<dbReference type="Pfam" id="PF12833">
    <property type="entry name" value="HTH_18"/>
    <property type="match status" value="1"/>
</dbReference>
<sequence>MEHSLFFGVPDNHASDHIALSYLGISQTEPRHDYGPSMNDPWVIHIVLRGSGTVFTEESYYELKEGDGFLIRPGAAIRYVASDNDPWGYVWFGLEGDLVGRYFKTMGFADDQVAFGVNHTLPFVRLLAQALRYTGGGLADELELNAVALRCLAILSVELRRSGAPTVFPVNPVVRAAVDVIIHQWKPGISVAWVAERINVDRSYLSRVFHRETGLTIKEYIERIRLSRASDLLYMTDMGLGEVAGECGYANVDALTRNFREIRGITPSEYRKSNSGVLNNLGLGIEFLQAAFNIDE</sequence>
<accession>A0A7Y0HSH7</accession>
<dbReference type="Proteomes" id="UP000532194">
    <property type="component" value="Unassembled WGS sequence"/>
</dbReference>
<dbReference type="PROSITE" id="PS01124">
    <property type="entry name" value="HTH_ARAC_FAMILY_2"/>
    <property type="match status" value="1"/>
</dbReference>
<evidence type="ECO:0000313" key="6">
    <source>
        <dbReference type="Proteomes" id="UP000532194"/>
    </source>
</evidence>
<gene>
    <name evidence="5" type="ORF">G1C95_0202</name>
</gene>
<dbReference type="InterPro" id="IPR037923">
    <property type="entry name" value="HTH-like"/>
</dbReference>
<keyword evidence="3" id="KW-0804">Transcription</keyword>
<dbReference type="InterPro" id="IPR050204">
    <property type="entry name" value="AraC_XylS_family_regulators"/>
</dbReference>
<feature type="domain" description="HTH araC/xylS-type" evidence="4">
    <location>
        <begin position="175"/>
        <end position="273"/>
    </location>
</feature>
<evidence type="ECO:0000259" key="4">
    <source>
        <dbReference type="PROSITE" id="PS01124"/>
    </source>
</evidence>
<dbReference type="AlphaFoldDB" id="A0A7Y0HSH7"/>
<dbReference type="CDD" id="cd06986">
    <property type="entry name" value="cupin_MmsR-like_N"/>
    <property type="match status" value="1"/>
</dbReference>
<dbReference type="PANTHER" id="PTHR46796">
    <property type="entry name" value="HTH-TYPE TRANSCRIPTIONAL ACTIVATOR RHAS-RELATED"/>
    <property type="match status" value="1"/>
</dbReference>
<keyword evidence="1" id="KW-0805">Transcription regulation</keyword>
<evidence type="ECO:0000256" key="3">
    <source>
        <dbReference type="ARBA" id="ARBA00023163"/>
    </source>
</evidence>
<name>A0A7Y0HSH7_9BIFI</name>
<dbReference type="InterPro" id="IPR018060">
    <property type="entry name" value="HTH_AraC"/>
</dbReference>
<proteinExistence type="predicted"/>
<dbReference type="Pfam" id="PF02311">
    <property type="entry name" value="AraC_binding"/>
    <property type="match status" value="1"/>
</dbReference>
<dbReference type="SMART" id="SM00342">
    <property type="entry name" value="HTH_ARAC"/>
    <property type="match status" value="1"/>
</dbReference>
<dbReference type="InterPro" id="IPR009057">
    <property type="entry name" value="Homeodomain-like_sf"/>
</dbReference>
<dbReference type="SUPFAM" id="SSF46689">
    <property type="entry name" value="Homeodomain-like"/>
    <property type="match status" value="2"/>
</dbReference>
<dbReference type="InterPro" id="IPR003313">
    <property type="entry name" value="AraC-bd"/>
</dbReference>
<dbReference type="GO" id="GO:0003700">
    <property type="term" value="F:DNA-binding transcription factor activity"/>
    <property type="evidence" value="ECO:0007669"/>
    <property type="project" value="InterPro"/>
</dbReference>
<evidence type="ECO:0000313" key="5">
    <source>
        <dbReference type="EMBL" id="NMM93017.1"/>
    </source>
</evidence>
<evidence type="ECO:0000256" key="2">
    <source>
        <dbReference type="ARBA" id="ARBA00023125"/>
    </source>
</evidence>
<organism evidence="5 6">
    <name type="scientific">Bifidobacterium oedipodis</name>
    <dbReference type="NCBI Taxonomy" id="2675322"/>
    <lineage>
        <taxon>Bacteria</taxon>
        <taxon>Bacillati</taxon>
        <taxon>Actinomycetota</taxon>
        <taxon>Actinomycetes</taxon>
        <taxon>Bifidobacteriales</taxon>
        <taxon>Bifidobacteriaceae</taxon>
        <taxon>Bifidobacterium</taxon>
    </lineage>
</organism>
<dbReference type="Gene3D" id="2.60.120.280">
    <property type="entry name" value="Regulatory protein AraC"/>
    <property type="match status" value="1"/>
</dbReference>
<protein>
    <submittedName>
        <fullName evidence="5">AraC family transcriptional regulator</fullName>
    </submittedName>
</protein>
<keyword evidence="2" id="KW-0238">DNA-binding</keyword>